<sequence>MPPFPTEDLQDRDLSHQLLDNFMTSSSPLTGFDYYSQGPSSDNFSFGDLPNYLPPSYGLPIPPIPSLLQTMLASTSPPPNPAPPPVAPVAPTRVLSPAVVASAIDQHPASPIEPAQTPAPTSPVSLRDAHSSAVSPTIPHPTPVAADDLTSQAASQPISGPVEAKRKTAAGKKAATGKKKAIEKKAAVEKKKATVEKKKAAVEKKTATGKKTATKTGQPRVTPATDSNITGKKRKRAPEASTDSEEAGSKELESIPARPKPRPIGKSRKTLNETDINAGDSERIVLEEQTAQHQSRQRKPSAKAGVVVMWEQAEQERMARKKAKVTK</sequence>
<accession>A0A369J9N5</accession>
<keyword evidence="3" id="KW-1185">Reference proteome</keyword>
<feature type="compositionally biased region" description="Polar residues" evidence="1">
    <location>
        <begin position="149"/>
        <end position="158"/>
    </location>
</feature>
<feature type="region of interest" description="Disordered" evidence="1">
    <location>
        <begin position="105"/>
        <end position="283"/>
    </location>
</feature>
<dbReference type="InParanoid" id="A0A369J9N5"/>
<feature type="compositionally biased region" description="Basic and acidic residues" evidence="1">
    <location>
        <begin position="183"/>
        <end position="206"/>
    </location>
</feature>
<proteinExistence type="predicted"/>
<comment type="caution">
    <text evidence="2">The sequence shown here is derived from an EMBL/GenBank/DDBJ whole genome shotgun (WGS) entry which is preliminary data.</text>
</comment>
<evidence type="ECO:0000313" key="2">
    <source>
        <dbReference type="EMBL" id="RDB18761.1"/>
    </source>
</evidence>
<dbReference type="Proteomes" id="UP000076154">
    <property type="component" value="Unassembled WGS sequence"/>
</dbReference>
<dbReference type="AlphaFoldDB" id="A0A369J9N5"/>
<feature type="compositionally biased region" description="Basic residues" evidence="1">
    <location>
        <begin position="259"/>
        <end position="269"/>
    </location>
</feature>
<feature type="region of interest" description="Disordered" evidence="1">
    <location>
        <begin position="70"/>
        <end position="89"/>
    </location>
</feature>
<name>A0A369J9N5_HYPMA</name>
<organism evidence="2 3">
    <name type="scientific">Hypsizygus marmoreus</name>
    <name type="common">White beech mushroom</name>
    <name type="synonym">Agaricus marmoreus</name>
    <dbReference type="NCBI Taxonomy" id="39966"/>
    <lineage>
        <taxon>Eukaryota</taxon>
        <taxon>Fungi</taxon>
        <taxon>Dikarya</taxon>
        <taxon>Basidiomycota</taxon>
        <taxon>Agaricomycotina</taxon>
        <taxon>Agaricomycetes</taxon>
        <taxon>Agaricomycetidae</taxon>
        <taxon>Agaricales</taxon>
        <taxon>Tricholomatineae</taxon>
        <taxon>Lyophyllaceae</taxon>
        <taxon>Hypsizygus</taxon>
    </lineage>
</organism>
<feature type="compositionally biased region" description="Pro residues" evidence="1">
    <location>
        <begin position="76"/>
        <end position="88"/>
    </location>
</feature>
<gene>
    <name evidence="2" type="ORF">Hypma_014624</name>
</gene>
<protein>
    <submittedName>
        <fullName evidence="2">Uncharacterized protein</fullName>
    </submittedName>
</protein>
<feature type="compositionally biased region" description="Basic residues" evidence="1">
    <location>
        <begin position="167"/>
        <end position="182"/>
    </location>
</feature>
<dbReference type="EMBL" id="LUEZ02000088">
    <property type="protein sequence ID" value="RDB18761.1"/>
    <property type="molecule type" value="Genomic_DNA"/>
</dbReference>
<evidence type="ECO:0000256" key="1">
    <source>
        <dbReference type="SAM" id="MobiDB-lite"/>
    </source>
</evidence>
<evidence type="ECO:0000313" key="3">
    <source>
        <dbReference type="Proteomes" id="UP000076154"/>
    </source>
</evidence>
<reference evidence="2" key="1">
    <citation type="submission" date="2018-04" db="EMBL/GenBank/DDBJ databases">
        <title>Whole genome sequencing of Hypsizygus marmoreus.</title>
        <authorList>
            <person name="Choi I.-G."/>
            <person name="Min B."/>
            <person name="Kim J.-G."/>
            <person name="Kim S."/>
            <person name="Oh Y.-L."/>
            <person name="Kong W.-S."/>
            <person name="Park H."/>
            <person name="Jeong J."/>
            <person name="Song E.-S."/>
        </authorList>
    </citation>
    <scope>NUCLEOTIDE SEQUENCE [LARGE SCALE GENOMIC DNA]</scope>
    <source>
        <strain evidence="2">51987-8</strain>
    </source>
</reference>